<evidence type="ECO:0000313" key="2">
    <source>
        <dbReference type="EMBL" id="KAE8247367.1"/>
    </source>
</evidence>
<feature type="compositionally biased region" description="Basic and acidic residues" evidence="1">
    <location>
        <begin position="72"/>
        <end position="86"/>
    </location>
</feature>
<sequence length="97" mass="10876">MGSPIINEENYCNDPVCAEMNTKYTETESEDWCHDCTQRSEEAVAQANDGEEGNEEDDEESGKEDDEEDAKEDGKEEDKEDAKDGQEGDGDDDENDE</sequence>
<feature type="region of interest" description="Disordered" evidence="1">
    <location>
        <begin position="42"/>
        <end position="97"/>
    </location>
</feature>
<reference evidence="2" key="2">
    <citation type="journal article" date="2019" name="IMA Fungus">
        <title>Genome sequencing and comparison of five Tilletia species to identify candidate genes for the detection of regulated species infecting wheat.</title>
        <authorList>
            <person name="Nguyen H.D.T."/>
            <person name="Sultana T."/>
            <person name="Kesanakurti P."/>
            <person name="Hambleton S."/>
        </authorList>
    </citation>
    <scope>NUCLEOTIDE SEQUENCE</scope>
    <source>
        <strain evidence="2">DAOMC 236426</strain>
    </source>
</reference>
<reference evidence="2" key="1">
    <citation type="submission" date="2016-04" db="EMBL/GenBank/DDBJ databases">
        <authorList>
            <person name="Nguyen H.D."/>
            <person name="Samba Siva P."/>
            <person name="Cullis J."/>
            <person name="Levesque C.A."/>
            <person name="Hambleton S."/>
        </authorList>
    </citation>
    <scope>NUCLEOTIDE SEQUENCE</scope>
    <source>
        <strain evidence="2">DAOMC 236426</strain>
    </source>
</reference>
<protein>
    <submittedName>
        <fullName evidence="2">Uncharacterized protein</fullName>
    </submittedName>
</protein>
<dbReference type="EMBL" id="LWDE02000476">
    <property type="protein sequence ID" value="KAE8247367.1"/>
    <property type="molecule type" value="Genomic_DNA"/>
</dbReference>
<evidence type="ECO:0000313" key="3">
    <source>
        <dbReference type="Proteomes" id="UP000077684"/>
    </source>
</evidence>
<keyword evidence="3" id="KW-1185">Reference proteome</keyword>
<evidence type="ECO:0000256" key="1">
    <source>
        <dbReference type="SAM" id="MobiDB-lite"/>
    </source>
</evidence>
<comment type="caution">
    <text evidence="2">The sequence shown here is derived from an EMBL/GenBank/DDBJ whole genome shotgun (WGS) entry which is preliminary data.</text>
</comment>
<organism evidence="2 3">
    <name type="scientific">Tilletia controversa</name>
    <name type="common">dwarf bunt fungus</name>
    <dbReference type="NCBI Taxonomy" id="13291"/>
    <lineage>
        <taxon>Eukaryota</taxon>
        <taxon>Fungi</taxon>
        <taxon>Dikarya</taxon>
        <taxon>Basidiomycota</taxon>
        <taxon>Ustilaginomycotina</taxon>
        <taxon>Exobasidiomycetes</taxon>
        <taxon>Tilletiales</taxon>
        <taxon>Tilletiaceae</taxon>
        <taxon>Tilletia</taxon>
    </lineage>
</organism>
<proteinExistence type="predicted"/>
<gene>
    <name evidence="2" type="ORF">A4X06_0g4507</name>
</gene>
<name>A0A8X7MSS9_9BASI</name>
<dbReference type="Proteomes" id="UP000077684">
    <property type="component" value="Unassembled WGS sequence"/>
</dbReference>
<accession>A0A8X7MSS9</accession>
<feature type="compositionally biased region" description="Acidic residues" evidence="1">
    <location>
        <begin position="49"/>
        <end position="71"/>
    </location>
</feature>
<feature type="compositionally biased region" description="Acidic residues" evidence="1">
    <location>
        <begin position="87"/>
        <end position="97"/>
    </location>
</feature>
<dbReference type="AlphaFoldDB" id="A0A8X7MSS9"/>